<evidence type="ECO:0000256" key="10">
    <source>
        <dbReference type="ARBA" id="ARBA00022741"/>
    </source>
</evidence>
<evidence type="ECO:0000256" key="9">
    <source>
        <dbReference type="ARBA" id="ARBA00022692"/>
    </source>
</evidence>
<dbReference type="InterPro" id="IPR027417">
    <property type="entry name" value="P-loop_NTPase"/>
</dbReference>
<comment type="similarity">
    <text evidence="2">Belongs to the CpsC/CapA family.</text>
</comment>
<evidence type="ECO:0000256" key="1">
    <source>
        <dbReference type="ARBA" id="ARBA00004429"/>
    </source>
</evidence>
<dbReference type="PANTHER" id="PTHR32309:SF13">
    <property type="entry name" value="FERRIC ENTEROBACTIN TRANSPORT PROTEIN FEPE"/>
    <property type="match status" value="1"/>
</dbReference>
<evidence type="ECO:0000256" key="13">
    <source>
        <dbReference type="ARBA" id="ARBA00022989"/>
    </source>
</evidence>
<gene>
    <name evidence="20" type="ORF">SAMN06309945_2066</name>
</gene>
<name>A0A1T5KAP0_9MICO</name>
<dbReference type="Pfam" id="PF02706">
    <property type="entry name" value="Wzz"/>
    <property type="match status" value="1"/>
</dbReference>
<dbReference type="Proteomes" id="UP000190857">
    <property type="component" value="Unassembled WGS sequence"/>
</dbReference>
<feature type="compositionally biased region" description="Low complexity" evidence="17">
    <location>
        <begin position="478"/>
        <end position="488"/>
    </location>
</feature>
<protein>
    <recommendedName>
        <fullName evidence="5">non-specific protein-tyrosine kinase</fullName>
        <ecNumber evidence="5">2.7.10.2</ecNumber>
    </recommendedName>
</protein>
<evidence type="ECO:0000256" key="15">
    <source>
        <dbReference type="ARBA" id="ARBA00023137"/>
    </source>
</evidence>
<evidence type="ECO:0000259" key="19">
    <source>
        <dbReference type="Pfam" id="PF13614"/>
    </source>
</evidence>
<evidence type="ECO:0000256" key="8">
    <source>
        <dbReference type="ARBA" id="ARBA00022679"/>
    </source>
</evidence>
<keyword evidence="9" id="KW-0812">Transmembrane</keyword>
<keyword evidence="14" id="KW-0472">Membrane</keyword>
<organism evidence="20 21">
    <name type="scientific">Okibacterium fritillariae</name>
    <dbReference type="NCBI Taxonomy" id="123320"/>
    <lineage>
        <taxon>Bacteria</taxon>
        <taxon>Bacillati</taxon>
        <taxon>Actinomycetota</taxon>
        <taxon>Actinomycetes</taxon>
        <taxon>Micrococcales</taxon>
        <taxon>Microbacteriaceae</taxon>
        <taxon>Okibacterium</taxon>
    </lineage>
</organism>
<evidence type="ECO:0000256" key="7">
    <source>
        <dbReference type="ARBA" id="ARBA00022519"/>
    </source>
</evidence>
<evidence type="ECO:0000256" key="12">
    <source>
        <dbReference type="ARBA" id="ARBA00022840"/>
    </source>
</evidence>
<keyword evidence="12" id="KW-0067">ATP-binding</keyword>
<evidence type="ECO:0000256" key="14">
    <source>
        <dbReference type="ARBA" id="ARBA00023136"/>
    </source>
</evidence>
<dbReference type="STRING" id="123320.SAMN06309945_2066"/>
<reference evidence="20 21" key="1">
    <citation type="submission" date="2017-02" db="EMBL/GenBank/DDBJ databases">
        <authorList>
            <person name="Peterson S.W."/>
        </authorList>
    </citation>
    <scope>NUCLEOTIDE SEQUENCE [LARGE SCALE GENOMIC DNA]</scope>
    <source>
        <strain evidence="20 21">VKM Ac-2059</strain>
    </source>
</reference>
<dbReference type="NCBIfam" id="TIGR01007">
    <property type="entry name" value="eps_fam"/>
    <property type="match status" value="1"/>
</dbReference>
<accession>A0A1T5KAP0</accession>
<dbReference type="OrthoDB" id="9812433at2"/>
<keyword evidence="6" id="KW-1003">Cell membrane</keyword>
<feature type="domain" description="AAA" evidence="19">
    <location>
        <begin position="276"/>
        <end position="395"/>
    </location>
</feature>
<evidence type="ECO:0000256" key="11">
    <source>
        <dbReference type="ARBA" id="ARBA00022777"/>
    </source>
</evidence>
<dbReference type="GO" id="GO:0005524">
    <property type="term" value="F:ATP binding"/>
    <property type="evidence" value="ECO:0007669"/>
    <property type="project" value="UniProtKB-KW"/>
</dbReference>
<dbReference type="FunFam" id="3.40.50.300:FF:000527">
    <property type="entry name" value="Tyrosine-protein kinase etk"/>
    <property type="match status" value="1"/>
</dbReference>
<dbReference type="RefSeq" id="WP_077055180.1">
    <property type="nucleotide sequence ID" value="NZ_FUZP01000002.1"/>
</dbReference>
<dbReference type="AlphaFoldDB" id="A0A1T5KAP0"/>
<evidence type="ECO:0000256" key="2">
    <source>
        <dbReference type="ARBA" id="ARBA00006683"/>
    </source>
</evidence>
<keyword evidence="11" id="KW-0418">Kinase</keyword>
<dbReference type="EC" id="2.7.10.2" evidence="5"/>
<feature type="domain" description="Polysaccharide chain length determinant N-terminal" evidence="18">
    <location>
        <begin position="2"/>
        <end position="88"/>
    </location>
</feature>
<keyword evidence="7" id="KW-0997">Cell inner membrane</keyword>
<dbReference type="CDD" id="cd05387">
    <property type="entry name" value="BY-kinase"/>
    <property type="match status" value="1"/>
</dbReference>
<evidence type="ECO:0000313" key="21">
    <source>
        <dbReference type="Proteomes" id="UP000190857"/>
    </source>
</evidence>
<proteinExistence type="inferred from homology"/>
<dbReference type="EMBL" id="FUZP01000002">
    <property type="protein sequence ID" value="SKC60690.1"/>
    <property type="molecule type" value="Genomic_DNA"/>
</dbReference>
<evidence type="ECO:0000313" key="20">
    <source>
        <dbReference type="EMBL" id="SKC60690.1"/>
    </source>
</evidence>
<keyword evidence="13" id="KW-1133">Transmembrane helix</keyword>
<sequence length="488" mass="51266">MELRDYIRILRKSWLLIVLLTLVGVAAAATFSLLQKPMYTASTKVFVSTSSGQNVSDLAQGNSFTVQRVKTYSDLVTTPIVLQPVIAALELNMTSDDLASAVSASAPLDTTLIEISVSNEDPVLAADLANAISQSLTAVVQDIEAPEAGSENTSPVKLTRVQDAPVPQSPVSPKVPLNVALGALVGLALGLAIAVLRETLDNRVRNERDVAQLTDAPIIGGIAFDPKAKTRPLIVQADPRSPRAESFRTLRTNLSFLDIGSEDRSFVVTSSVQSEGKSTTAANLAISLADSGARVLLVDADLRRPKVAEYMGLEGAVGITDVLIGRAELLDVVQPWGRSKLFVLPAGKIPPNPSELLGSSAMADLIALFNREFDAVIFDAPPLLPVTDAAILSKSVGGSILVVAAGHTHKNQLKGAVSALENVGAPISGLVLTMLPTKGPDAYGYGRYGYAYGYGYGDEETVDQSAVAEDGSRPAKPTPSKKTTTKGA</sequence>
<dbReference type="Gene3D" id="3.40.50.300">
    <property type="entry name" value="P-loop containing nucleotide triphosphate hydrolases"/>
    <property type="match status" value="1"/>
</dbReference>
<keyword evidence="10" id="KW-0547">Nucleotide-binding</keyword>
<keyword evidence="8" id="KW-0808">Transferase</keyword>
<evidence type="ECO:0000256" key="5">
    <source>
        <dbReference type="ARBA" id="ARBA00011903"/>
    </source>
</evidence>
<dbReference type="Pfam" id="PF13614">
    <property type="entry name" value="AAA_31"/>
    <property type="match status" value="1"/>
</dbReference>
<evidence type="ECO:0000256" key="17">
    <source>
        <dbReference type="SAM" id="MobiDB-lite"/>
    </source>
</evidence>
<dbReference type="PANTHER" id="PTHR32309">
    <property type="entry name" value="TYROSINE-PROTEIN KINASE"/>
    <property type="match status" value="1"/>
</dbReference>
<keyword evidence="15" id="KW-0829">Tyrosine-protein kinase</keyword>
<dbReference type="GO" id="GO:0005886">
    <property type="term" value="C:plasma membrane"/>
    <property type="evidence" value="ECO:0007669"/>
    <property type="project" value="UniProtKB-SubCell"/>
</dbReference>
<comment type="similarity">
    <text evidence="3">Belongs to the CpsD/CapB family.</text>
</comment>
<dbReference type="InterPro" id="IPR005702">
    <property type="entry name" value="Wzc-like_C"/>
</dbReference>
<dbReference type="InterPro" id="IPR003856">
    <property type="entry name" value="LPS_length_determ_N"/>
</dbReference>
<evidence type="ECO:0000256" key="16">
    <source>
        <dbReference type="ARBA" id="ARBA00051245"/>
    </source>
</evidence>
<dbReference type="GO" id="GO:0042802">
    <property type="term" value="F:identical protein binding"/>
    <property type="evidence" value="ECO:0007669"/>
    <property type="project" value="UniProtKB-ARBA"/>
</dbReference>
<dbReference type="GO" id="GO:0004715">
    <property type="term" value="F:non-membrane spanning protein tyrosine kinase activity"/>
    <property type="evidence" value="ECO:0007669"/>
    <property type="project" value="UniProtKB-EC"/>
</dbReference>
<dbReference type="InterPro" id="IPR050445">
    <property type="entry name" value="Bact_polysacc_biosynth/exp"/>
</dbReference>
<dbReference type="SUPFAM" id="SSF52540">
    <property type="entry name" value="P-loop containing nucleoside triphosphate hydrolases"/>
    <property type="match status" value="1"/>
</dbReference>
<keyword evidence="21" id="KW-1185">Reference proteome</keyword>
<comment type="subcellular location">
    <subcellularLocation>
        <location evidence="1">Cell inner membrane</location>
        <topology evidence="1">Multi-pass membrane protein</topology>
    </subcellularLocation>
</comment>
<comment type="similarity">
    <text evidence="4">Belongs to the etk/wzc family.</text>
</comment>
<evidence type="ECO:0000256" key="3">
    <source>
        <dbReference type="ARBA" id="ARBA00007316"/>
    </source>
</evidence>
<evidence type="ECO:0000256" key="6">
    <source>
        <dbReference type="ARBA" id="ARBA00022475"/>
    </source>
</evidence>
<evidence type="ECO:0000259" key="18">
    <source>
        <dbReference type="Pfam" id="PF02706"/>
    </source>
</evidence>
<comment type="catalytic activity">
    <reaction evidence="16">
        <text>L-tyrosyl-[protein] + ATP = O-phospho-L-tyrosyl-[protein] + ADP + H(+)</text>
        <dbReference type="Rhea" id="RHEA:10596"/>
        <dbReference type="Rhea" id="RHEA-COMP:10136"/>
        <dbReference type="Rhea" id="RHEA-COMP:20101"/>
        <dbReference type="ChEBI" id="CHEBI:15378"/>
        <dbReference type="ChEBI" id="CHEBI:30616"/>
        <dbReference type="ChEBI" id="CHEBI:46858"/>
        <dbReference type="ChEBI" id="CHEBI:61978"/>
        <dbReference type="ChEBI" id="CHEBI:456216"/>
        <dbReference type="EC" id="2.7.10.2"/>
    </reaction>
</comment>
<dbReference type="InterPro" id="IPR025669">
    <property type="entry name" value="AAA_dom"/>
</dbReference>
<evidence type="ECO:0000256" key="4">
    <source>
        <dbReference type="ARBA" id="ARBA00008883"/>
    </source>
</evidence>
<feature type="region of interest" description="Disordered" evidence="17">
    <location>
        <begin position="463"/>
        <end position="488"/>
    </location>
</feature>